<evidence type="ECO:0000256" key="7">
    <source>
        <dbReference type="ARBA" id="ARBA00023008"/>
    </source>
</evidence>
<feature type="compositionally biased region" description="Basic residues" evidence="12">
    <location>
        <begin position="436"/>
        <end position="452"/>
    </location>
</feature>
<dbReference type="GO" id="GO:0046872">
    <property type="term" value="F:metal ion binding"/>
    <property type="evidence" value="ECO:0007669"/>
    <property type="project" value="UniProtKB-KW"/>
</dbReference>
<evidence type="ECO:0000256" key="5">
    <source>
        <dbReference type="ARBA" id="ARBA00022729"/>
    </source>
</evidence>
<dbReference type="InterPro" id="IPR054497">
    <property type="entry name" value="LPMO_AA14"/>
</dbReference>
<evidence type="ECO:0000256" key="12">
    <source>
        <dbReference type="SAM" id="MobiDB-lite"/>
    </source>
</evidence>
<keyword evidence="8" id="KW-0503">Monooxygenase</keyword>
<organism evidence="13 14">
    <name type="scientific">Collybiopsis confluens</name>
    <dbReference type="NCBI Taxonomy" id="2823264"/>
    <lineage>
        <taxon>Eukaryota</taxon>
        <taxon>Fungi</taxon>
        <taxon>Dikarya</taxon>
        <taxon>Basidiomycota</taxon>
        <taxon>Agaricomycotina</taxon>
        <taxon>Agaricomycetes</taxon>
        <taxon>Agaricomycetidae</taxon>
        <taxon>Agaricales</taxon>
        <taxon>Marasmiineae</taxon>
        <taxon>Omphalotaceae</taxon>
        <taxon>Collybiopsis</taxon>
    </lineage>
</organism>
<accession>A0A8H5GQ18</accession>
<gene>
    <name evidence="13" type="ORF">D9757_011074</name>
</gene>
<evidence type="ECO:0000313" key="14">
    <source>
        <dbReference type="Proteomes" id="UP000518752"/>
    </source>
</evidence>
<feature type="region of interest" description="Disordered" evidence="12">
    <location>
        <begin position="287"/>
        <end position="452"/>
    </location>
</feature>
<evidence type="ECO:0000256" key="6">
    <source>
        <dbReference type="ARBA" id="ARBA00023002"/>
    </source>
</evidence>
<keyword evidence="4" id="KW-0479">Metal-binding</keyword>
<keyword evidence="5" id="KW-0732">Signal</keyword>
<dbReference type="GO" id="GO:0004497">
    <property type="term" value="F:monooxygenase activity"/>
    <property type="evidence" value="ECO:0007669"/>
    <property type="project" value="UniProtKB-KW"/>
</dbReference>
<sequence length="452" mass="46418">MRSLTLGLFVGIYGITATTAHLAVFTKGMWCENGADGTNVNSDDPVTPLYELEQDQWWFHAVNGCNKRPPADGDILNLPAGQSITLEVAANQGVTSLSFGGKYATAWPDGHNYADDYNVPTCIISPNMHTQNQSMAAGTALAIAYVSDINQVTPSNLVVFSVAYNTPWKLDTTYQVPAAMPPCPEGGCICGWGWIPNGCGQSNMYHQAIRCNVTGSTSTTPIGAPQAPVWCEEDPSQCVNGPKQMLYWHQASGSNIEVDGYDLAGGPKSPGYNMKCGFRNGAQDDIFTGSGSSASSSSSSGAASSPSPSPSSSSSSGSSSSSSSDSSSSDGAAAAADNGSGVSSADNSASSTAAASSSVDTPTGTSAAVAAVDTSAPQTDNPSPTPSPTPSPSADADTSSASSVVTSASLASGAPARQCRPRVPPVKRGEEDSAGVHRRRHRKARRHHGDVY</sequence>
<dbReference type="EMBL" id="JAACJN010000130">
    <property type="protein sequence ID" value="KAF5369151.1"/>
    <property type="molecule type" value="Genomic_DNA"/>
</dbReference>
<proteinExistence type="inferred from homology"/>
<keyword evidence="7" id="KW-0186">Copper</keyword>
<dbReference type="OrthoDB" id="2019572at2759"/>
<feature type="compositionally biased region" description="Low complexity" evidence="12">
    <location>
        <begin position="289"/>
        <end position="376"/>
    </location>
</feature>
<reference evidence="13 14" key="1">
    <citation type="journal article" date="2020" name="ISME J.">
        <title>Uncovering the hidden diversity of litter-decomposition mechanisms in mushroom-forming fungi.</title>
        <authorList>
            <person name="Floudas D."/>
            <person name="Bentzer J."/>
            <person name="Ahren D."/>
            <person name="Johansson T."/>
            <person name="Persson P."/>
            <person name="Tunlid A."/>
        </authorList>
    </citation>
    <scope>NUCLEOTIDE SEQUENCE [LARGE SCALE GENOMIC DNA]</scope>
    <source>
        <strain evidence="13 14">CBS 406.79</strain>
    </source>
</reference>
<comment type="cofactor">
    <cofactor evidence="1">
        <name>Cu(2+)</name>
        <dbReference type="ChEBI" id="CHEBI:29036"/>
    </cofactor>
</comment>
<keyword evidence="3" id="KW-0964">Secreted</keyword>
<evidence type="ECO:0000256" key="8">
    <source>
        <dbReference type="ARBA" id="ARBA00023033"/>
    </source>
</evidence>
<evidence type="ECO:0000256" key="4">
    <source>
        <dbReference type="ARBA" id="ARBA00022723"/>
    </source>
</evidence>
<keyword evidence="14" id="KW-1185">Reference proteome</keyword>
<evidence type="ECO:0000256" key="9">
    <source>
        <dbReference type="ARBA" id="ARBA00023157"/>
    </source>
</evidence>
<dbReference type="Pfam" id="PF22810">
    <property type="entry name" value="LPMO_AA14"/>
    <property type="match status" value="1"/>
</dbReference>
<evidence type="ECO:0000256" key="1">
    <source>
        <dbReference type="ARBA" id="ARBA00001973"/>
    </source>
</evidence>
<dbReference type="Proteomes" id="UP000518752">
    <property type="component" value="Unassembled WGS sequence"/>
</dbReference>
<evidence type="ECO:0000313" key="13">
    <source>
        <dbReference type="EMBL" id="KAF5369151.1"/>
    </source>
</evidence>
<evidence type="ECO:0000256" key="10">
    <source>
        <dbReference type="ARBA" id="ARBA00023180"/>
    </source>
</evidence>
<keyword evidence="10" id="KW-0325">Glycoprotein</keyword>
<evidence type="ECO:0000256" key="3">
    <source>
        <dbReference type="ARBA" id="ARBA00022525"/>
    </source>
</evidence>
<dbReference type="GO" id="GO:0005576">
    <property type="term" value="C:extracellular region"/>
    <property type="evidence" value="ECO:0007669"/>
    <property type="project" value="UniProtKB-SubCell"/>
</dbReference>
<name>A0A8H5GQ18_9AGAR</name>
<dbReference type="AlphaFoldDB" id="A0A8H5GQ18"/>
<comment type="caution">
    <text evidence="13">The sequence shown here is derived from an EMBL/GenBank/DDBJ whole genome shotgun (WGS) entry which is preliminary data.</text>
</comment>
<feature type="compositionally biased region" description="Low complexity" evidence="12">
    <location>
        <begin position="392"/>
        <end position="409"/>
    </location>
</feature>
<keyword evidence="9" id="KW-1015">Disulfide bond</keyword>
<protein>
    <submittedName>
        <fullName evidence="13">Uncharacterized protein</fullName>
    </submittedName>
</protein>
<evidence type="ECO:0000256" key="11">
    <source>
        <dbReference type="ARBA" id="ARBA00046340"/>
    </source>
</evidence>
<comment type="similarity">
    <text evidence="11">Belongs to the polysaccharide monooxygenase AA14 family.</text>
</comment>
<evidence type="ECO:0000256" key="2">
    <source>
        <dbReference type="ARBA" id="ARBA00004613"/>
    </source>
</evidence>
<comment type="subcellular location">
    <subcellularLocation>
        <location evidence="2">Secreted</location>
    </subcellularLocation>
</comment>
<keyword evidence="6" id="KW-0560">Oxidoreductase</keyword>